<accession>A0A2H9ZSX3</accession>
<keyword evidence="3" id="KW-1185">Reference proteome</keyword>
<dbReference type="AlphaFoldDB" id="A0A2H9ZSX3"/>
<organism evidence="2 3">
    <name type="scientific">Apostasia shenzhenica</name>
    <dbReference type="NCBI Taxonomy" id="1088818"/>
    <lineage>
        <taxon>Eukaryota</taxon>
        <taxon>Viridiplantae</taxon>
        <taxon>Streptophyta</taxon>
        <taxon>Embryophyta</taxon>
        <taxon>Tracheophyta</taxon>
        <taxon>Spermatophyta</taxon>
        <taxon>Magnoliopsida</taxon>
        <taxon>Liliopsida</taxon>
        <taxon>Asparagales</taxon>
        <taxon>Orchidaceae</taxon>
        <taxon>Apostasioideae</taxon>
        <taxon>Apostasia</taxon>
    </lineage>
</organism>
<reference evidence="2 3" key="1">
    <citation type="journal article" date="2017" name="Nature">
        <title>The Apostasia genome and the evolution of orchids.</title>
        <authorList>
            <person name="Zhang G.Q."/>
            <person name="Liu K.W."/>
            <person name="Li Z."/>
            <person name="Lohaus R."/>
            <person name="Hsiao Y.Y."/>
            <person name="Niu S.C."/>
            <person name="Wang J.Y."/>
            <person name="Lin Y.C."/>
            <person name="Xu Q."/>
            <person name="Chen L.J."/>
            <person name="Yoshida K."/>
            <person name="Fujiwara S."/>
            <person name="Wang Z.W."/>
            <person name="Zhang Y.Q."/>
            <person name="Mitsuda N."/>
            <person name="Wang M."/>
            <person name="Liu G.H."/>
            <person name="Pecoraro L."/>
            <person name="Huang H.X."/>
            <person name="Xiao X.J."/>
            <person name="Lin M."/>
            <person name="Wu X.Y."/>
            <person name="Wu W.L."/>
            <person name="Chen Y.Y."/>
            <person name="Chang S.B."/>
            <person name="Sakamoto S."/>
            <person name="Ohme-Takagi M."/>
            <person name="Yagi M."/>
            <person name="Zeng S.J."/>
            <person name="Shen C.Y."/>
            <person name="Yeh C.M."/>
            <person name="Luo Y.B."/>
            <person name="Tsai W.C."/>
            <person name="Van de Peer Y."/>
            <person name="Liu Z.J."/>
        </authorList>
    </citation>
    <scope>NUCLEOTIDE SEQUENCE [LARGE SCALE GENOMIC DNA]</scope>
    <source>
        <strain evidence="3">cv. Shenzhen</strain>
        <tissue evidence="2">Stem</tissue>
    </source>
</reference>
<dbReference type="Proteomes" id="UP000236161">
    <property type="component" value="Unassembled WGS sequence"/>
</dbReference>
<name>A0A2H9ZSX3_9ASPA</name>
<dbReference type="EMBL" id="KZ454165">
    <property type="protein sequence ID" value="PKA46378.1"/>
    <property type="molecule type" value="Genomic_DNA"/>
</dbReference>
<proteinExistence type="predicted"/>
<gene>
    <name evidence="2" type="ORF">AXF42_Ash020269</name>
</gene>
<protein>
    <submittedName>
        <fullName evidence="2">Uncharacterized protein</fullName>
    </submittedName>
</protein>
<evidence type="ECO:0000313" key="2">
    <source>
        <dbReference type="EMBL" id="PKA46378.1"/>
    </source>
</evidence>
<feature type="region of interest" description="Disordered" evidence="1">
    <location>
        <begin position="52"/>
        <end position="83"/>
    </location>
</feature>
<evidence type="ECO:0000256" key="1">
    <source>
        <dbReference type="SAM" id="MobiDB-lite"/>
    </source>
</evidence>
<sequence>MRFLDCLHCARRPPSPPSEASAGNQRLRRRSSSVVAGDLWLPSLEAIAENDMVLQPPADSTSPAKKAGKRSPKRIAPKNTGKVVPPAAAAATAAAAAAAARLWAVPVAFPAVQPVFII</sequence>
<evidence type="ECO:0000313" key="3">
    <source>
        <dbReference type="Proteomes" id="UP000236161"/>
    </source>
</evidence>
<feature type="region of interest" description="Disordered" evidence="1">
    <location>
        <begin position="8"/>
        <end position="31"/>
    </location>
</feature>
<feature type="compositionally biased region" description="Basic residues" evidence="1">
    <location>
        <begin position="66"/>
        <end position="76"/>
    </location>
</feature>